<dbReference type="PRINTS" id="PR00059">
    <property type="entry name" value="RIBOSOMALL6"/>
</dbReference>
<evidence type="ECO:0000256" key="3">
    <source>
        <dbReference type="ARBA" id="ARBA00023274"/>
    </source>
</evidence>
<evidence type="ECO:0000313" key="6">
    <source>
        <dbReference type="EMBL" id="RKO93486.1"/>
    </source>
</evidence>
<proteinExistence type="inferred from homology"/>
<dbReference type="Proteomes" id="UP000269721">
    <property type="component" value="Unassembled WGS sequence"/>
</dbReference>
<dbReference type="GO" id="GO:0002181">
    <property type="term" value="P:cytoplasmic translation"/>
    <property type="evidence" value="ECO:0007669"/>
    <property type="project" value="TreeGrafter"/>
</dbReference>
<protein>
    <recommendedName>
        <fullName evidence="5">Large ribosomal subunit protein uL6 alpha-beta domain-containing protein</fullName>
    </recommendedName>
</protein>
<feature type="non-terminal residue" evidence="6">
    <location>
        <position position="202"/>
    </location>
</feature>
<keyword evidence="2 4" id="KW-0689">Ribosomal protein</keyword>
<keyword evidence="7" id="KW-1185">Reference proteome</keyword>
<dbReference type="Pfam" id="PF00347">
    <property type="entry name" value="Ribosomal_L6"/>
    <property type="match status" value="2"/>
</dbReference>
<dbReference type="InterPro" id="IPR019906">
    <property type="entry name" value="Ribosomal_uL6_bac-type"/>
</dbReference>
<evidence type="ECO:0000256" key="1">
    <source>
        <dbReference type="ARBA" id="ARBA00009356"/>
    </source>
</evidence>
<dbReference type="GO" id="GO:1990904">
    <property type="term" value="C:ribonucleoprotein complex"/>
    <property type="evidence" value="ECO:0007669"/>
    <property type="project" value="UniProtKB-KW"/>
</dbReference>
<accession>A0A4P9WRE9</accession>
<feature type="domain" description="Large ribosomal subunit protein uL6 alpha-beta" evidence="5">
    <location>
        <begin position="53"/>
        <end position="114"/>
    </location>
</feature>
<dbReference type="PANTHER" id="PTHR11655:SF14">
    <property type="entry name" value="LARGE RIBOSOMAL SUBUNIT PROTEIN UL6M"/>
    <property type="match status" value="1"/>
</dbReference>
<feature type="non-terminal residue" evidence="6">
    <location>
        <position position="1"/>
    </location>
</feature>
<dbReference type="GO" id="GO:0005840">
    <property type="term" value="C:ribosome"/>
    <property type="evidence" value="ECO:0007669"/>
    <property type="project" value="UniProtKB-KW"/>
</dbReference>
<dbReference type="InterPro" id="IPR036789">
    <property type="entry name" value="Ribosomal_uL6-like_a/b-dom_sf"/>
</dbReference>
<dbReference type="GO" id="GO:0003735">
    <property type="term" value="F:structural constituent of ribosome"/>
    <property type="evidence" value="ECO:0007669"/>
    <property type="project" value="InterPro"/>
</dbReference>
<dbReference type="SUPFAM" id="SSF56053">
    <property type="entry name" value="Ribosomal protein L6"/>
    <property type="match status" value="2"/>
</dbReference>
<evidence type="ECO:0000256" key="4">
    <source>
        <dbReference type="RuleBase" id="RU003869"/>
    </source>
</evidence>
<evidence type="ECO:0000259" key="5">
    <source>
        <dbReference type="Pfam" id="PF00347"/>
    </source>
</evidence>
<feature type="domain" description="Large ribosomal subunit protein uL6 alpha-beta" evidence="5">
    <location>
        <begin position="128"/>
        <end position="193"/>
    </location>
</feature>
<dbReference type="AlphaFoldDB" id="A0A4P9WRE9"/>
<organism evidence="6 7">
    <name type="scientific">Blyttiomyces helicus</name>
    <dbReference type="NCBI Taxonomy" id="388810"/>
    <lineage>
        <taxon>Eukaryota</taxon>
        <taxon>Fungi</taxon>
        <taxon>Fungi incertae sedis</taxon>
        <taxon>Chytridiomycota</taxon>
        <taxon>Chytridiomycota incertae sedis</taxon>
        <taxon>Chytridiomycetes</taxon>
        <taxon>Chytridiomycetes incertae sedis</taxon>
        <taxon>Blyttiomyces</taxon>
    </lineage>
</organism>
<dbReference type="InterPro" id="IPR020040">
    <property type="entry name" value="Ribosomal_uL6_a/b-dom"/>
</dbReference>
<dbReference type="PANTHER" id="PTHR11655">
    <property type="entry name" value="60S/50S RIBOSOMAL PROTEIN L6/L9"/>
    <property type="match status" value="1"/>
</dbReference>
<gene>
    <name evidence="6" type="ORF">BDK51DRAFT_14052</name>
</gene>
<dbReference type="OrthoDB" id="540873at2759"/>
<sequence>PPKARLRTSRLFSTTAPTHSMFGRQAIKYPPQVTITVEPHPPRPALPTCDRAIVVTGPRGVLRQPIEPFVELDIQPGAGVLQLSVTDRKNEAMKMRWGAIWKFVNNMIEGVTEGFEVPVLLLGTIKAVKEDGHVGLKLGADHRVSVPIPKGVTVTYADKEKDTARLRVMGTDKEVVGQFAAKLRTYKAPPKKKKSVSEGEVQ</sequence>
<name>A0A4P9WRE9_9FUNG</name>
<reference evidence="7" key="1">
    <citation type="journal article" date="2018" name="Nat. Microbiol.">
        <title>Leveraging single-cell genomics to expand the fungal tree of life.</title>
        <authorList>
            <person name="Ahrendt S.R."/>
            <person name="Quandt C.A."/>
            <person name="Ciobanu D."/>
            <person name="Clum A."/>
            <person name="Salamov A."/>
            <person name="Andreopoulos B."/>
            <person name="Cheng J.F."/>
            <person name="Woyke T."/>
            <person name="Pelin A."/>
            <person name="Henrissat B."/>
            <person name="Reynolds N.K."/>
            <person name="Benny G.L."/>
            <person name="Smith M.E."/>
            <person name="James T.Y."/>
            <person name="Grigoriev I.V."/>
        </authorList>
    </citation>
    <scope>NUCLEOTIDE SEQUENCE [LARGE SCALE GENOMIC DNA]</scope>
</reference>
<dbReference type="Gene3D" id="3.90.930.12">
    <property type="entry name" value="Ribosomal protein L6, alpha-beta domain"/>
    <property type="match status" value="2"/>
</dbReference>
<dbReference type="InterPro" id="IPR000702">
    <property type="entry name" value="Ribosomal_uL6-like"/>
</dbReference>
<comment type="similarity">
    <text evidence="1 4">Belongs to the universal ribosomal protein uL6 family.</text>
</comment>
<evidence type="ECO:0000313" key="7">
    <source>
        <dbReference type="Proteomes" id="UP000269721"/>
    </source>
</evidence>
<evidence type="ECO:0000256" key="2">
    <source>
        <dbReference type="ARBA" id="ARBA00022980"/>
    </source>
</evidence>
<dbReference type="EMBL" id="KZ994223">
    <property type="protein sequence ID" value="RKO93486.1"/>
    <property type="molecule type" value="Genomic_DNA"/>
</dbReference>
<keyword evidence="3 4" id="KW-0687">Ribonucleoprotein</keyword>
<dbReference type="GO" id="GO:0019843">
    <property type="term" value="F:rRNA binding"/>
    <property type="evidence" value="ECO:0007669"/>
    <property type="project" value="InterPro"/>
</dbReference>